<reference evidence="2 3" key="1">
    <citation type="submission" date="2015-01" db="EMBL/GenBank/DDBJ databases">
        <title>The Genome Sequence of Rhinocladiella mackenzie CBS 650.93.</title>
        <authorList>
            <consortium name="The Broad Institute Genomics Platform"/>
            <person name="Cuomo C."/>
            <person name="de Hoog S."/>
            <person name="Gorbushina A."/>
            <person name="Stielow B."/>
            <person name="Teixiera M."/>
            <person name="Abouelleil A."/>
            <person name="Chapman S.B."/>
            <person name="Priest M."/>
            <person name="Young S.K."/>
            <person name="Wortman J."/>
            <person name="Nusbaum C."/>
            <person name="Birren B."/>
        </authorList>
    </citation>
    <scope>NUCLEOTIDE SEQUENCE [LARGE SCALE GENOMIC DNA]</scope>
    <source>
        <strain evidence="2 3">CBS 650.93</strain>
    </source>
</reference>
<sequence>MAAINTFLSPQELLKAMGFTNFRVIISGGGIAGLTLAGALEKAKVDYVLLEGRDEIAPVVGAGIALMATGSRILDQLKCFEPIMEMTQPIDSICAWKDGKLFGVKDFPALGAKRPIRTGYPVIITDRHFLLQTLYNSIEDKSRILPNKRVSRVDHCADRVVVQCQDESTYTGDVVVGADGVHSTIRDETRRHMDISQWTPNTGLGGGHAIETAATTANVLQRLAYSKTPPTQKEVEEALQKVPEKQKPRTKEVFTPSNRATRFEALKGNIEYFMVLNILPLLGDLFVNKVASITVGSDKIEFLPDPPTCFTGTMAFNPNYGPGTKSHFGIRVLLALPFLLLAFVARTIFTNVVAEPDLQSHLGQILTSGQIEFHGQRWGLPTLVKPFDSLVASFSPSLLNIDPLQRIQMLSFLIDLGPLWLIYTLEAYRRANIFKPISLPILLESHSKLTSPPADYAALDWRLVNVAAARTAMMAIILSLTVPTFAMYLLPDLTQRLSINVIWQAFPILTSMVHGFLQNVTVDSTNLDRIFNVEADLPHTRFAIKVLAAVSALTFNWARFFSNASTSQIFLPSWNDVKSVLDSEAAGLDLVSGMRLCLQIDEIVCFVSAYLWLALLVHDLKEAEMTNTSWIQLGLCAGIGTYLAGPGAVVAVGWLWREGILATKKAKGAVVPSK</sequence>
<dbReference type="AlphaFoldDB" id="A0A0D2IL24"/>
<dbReference type="PANTHER" id="PTHR47356">
    <property type="entry name" value="FAD-DEPENDENT MONOOXYGENASE ASQG-RELATED"/>
    <property type="match status" value="1"/>
</dbReference>
<feature type="transmembrane region" description="Helical" evidence="1">
    <location>
        <begin position="630"/>
        <end position="656"/>
    </location>
</feature>
<evidence type="ECO:0000313" key="3">
    <source>
        <dbReference type="Proteomes" id="UP000053617"/>
    </source>
</evidence>
<dbReference type="HOGENOM" id="CLU_009665_12_0_1"/>
<proteinExistence type="predicted"/>
<dbReference type="PRINTS" id="PR00420">
    <property type="entry name" value="RNGMNOXGNASE"/>
</dbReference>
<feature type="transmembrane region" description="Helical" evidence="1">
    <location>
        <begin position="600"/>
        <end position="618"/>
    </location>
</feature>
<keyword evidence="1" id="KW-0812">Transmembrane</keyword>
<dbReference type="OrthoDB" id="4127210at2759"/>
<dbReference type="SUPFAM" id="SSF51905">
    <property type="entry name" value="FAD/NAD(P)-binding domain"/>
    <property type="match status" value="1"/>
</dbReference>
<dbReference type="EMBL" id="KN847477">
    <property type="protein sequence ID" value="KIX06404.1"/>
    <property type="molecule type" value="Genomic_DNA"/>
</dbReference>
<feature type="transmembrane region" description="Helical" evidence="1">
    <location>
        <begin position="328"/>
        <end position="349"/>
    </location>
</feature>
<feature type="transmembrane region" description="Helical" evidence="1">
    <location>
        <begin position="20"/>
        <end position="40"/>
    </location>
</feature>
<feature type="transmembrane region" description="Helical" evidence="1">
    <location>
        <begin position="497"/>
        <end position="517"/>
    </location>
</feature>
<dbReference type="GO" id="GO:0004497">
    <property type="term" value="F:monooxygenase activity"/>
    <property type="evidence" value="ECO:0007669"/>
    <property type="project" value="InterPro"/>
</dbReference>
<dbReference type="Proteomes" id="UP000053617">
    <property type="component" value="Unassembled WGS sequence"/>
</dbReference>
<evidence type="ECO:0000313" key="2">
    <source>
        <dbReference type="EMBL" id="KIX06404.1"/>
    </source>
</evidence>
<protein>
    <submittedName>
        <fullName evidence="2">Rhinocladiella mackenziei CBS 650.93 unplaced genomic scaffold supercont1.3, whole genome shotgun sequence</fullName>
    </submittedName>
</protein>
<evidence type="ECO:0000256" key="1">
    <source>
        <dbReference type="SAM" id="Phobius"/>
    </source>
</evidence>
<feature type="transmembrane region" description="Helical" evidence="1">
    <location>
        <begin position="407"/>
        <end position="425"/>
    </location>
</feature>
<keyword evidence="3" id="KW-1185">Reference proteome</keyword>
<gene>
    <name evidence="2" type="ORF">Z518_04380</name>
</gene>
<feature type="transmembrane region" description="Helical" evidence="1">
    <location>
        <begin position="472"/>
        <end position="491"/>
    </location>
</feature>
<name>A0A0D2IL24_9EURO</name>
<organism evidence="2 3">
    <name type="scientific">Rhinocladiella mackenziei CBS 650.93</name>
    <dbReference type="NCBI Taxonomy" id="1442369"/>
    <lineage>
        <taxon>Eukaryota</taxon>
        <taxon>Fungi</taxon>
        <taxon>Dikarya</taxon>
        <taxon>Ascomycota</taxon>
        <taxon>Pezizomycotina</taxon>
        <taxon>Eurotiomycetes</taxon>
        <taxon>Chaetothyriomycetidae</taxon>
        <taxon>Chaetothyriales</taxon>
        <taxon>Herpotrichiellaceae</taxon>
        <taxon>Rhinocladiella</taxon>
    </lineage>
</organism>
<dbReference type="PANTHER" id="PTHR47356:SF2">
    <property type="entry name" value="FAD-BINDING DOMAIN-CONTAINING PROTEIN-RELATED"/>
    <property type="match status" value="1"/>
</dbReference>
<dbReference type="VEuPathDB" id="FungiDB:Z518_04380"/>
<dbReference type="Gene3D" id="3.50.50.60">
    <property type="entry name" value="FAD/NAD(P)-binding domain"/>
    <property type="match status" value="1"/>
</dbReference>
<dbReference type="RefSeq" id="XP_013273540.1">
    <property type="nucleotide sequence ID" value="XM_013418086.1"/>
</dbReference>
<dbReference type="InterPro" id="IPR050562">
    <property type="entry name" value="FAD_mOase_fung"/>
</dbReference>
<dbReference type="InterPro" id="IPR036188">
    <property type="entry name" value="FAD/NAD-bd_sf"/>
</dbReference>
<accession>A0A0D2IL24</accession>
<keyword evidence="1" id="KW-0472">Membrane</keyword>
<dbReference type="GeneID" id="25292451"/>
<keyword evidence="1" id="KW-1133">Transmembrane helix</keyword>